<proteinExistence type="predicted"/>
<keyword evidence="2" id="KW-0325">Glycoprotein</keyword>
<evidence type="ECO:0000256" key="3">
    <source>
        <dbReference type="ARBA" id="ARBA00023295"/>
    </source>
</evidence>
<dbReference type="InterPro" id="IPR011013">
    <property type="entry name" value="Gal_mutarotase_sf_dom"/>
</dbReference>
<organism evidence="4 5">
    <name type="scientific">Monascus purpureus</name>
    <name type="common">Red mold</name>
    <name type="synonym">Monascus anka</name>
    <dbReference type="NCBI Taxonomy" id="5098"/>
    <lineage>
        <taxon>Eukaryota</taxon>
        <taxon>Fungi</taxon>
        <taxon>Dikarya</taxon>
        <taxon>Ascomycota</taxon>
        <taxon>Pezizomycotina</taxon>
        <taxon>Eurotiomycetes</taxon>
        <taxon>Eurotiomycetidae</taxon>
        <taxon>Eurotiales</taxon>
        <taxon>Aspergillaceae</taxon>
        <taxon>Monascus</taxon>
    </lineage>
</organism>
<dbReference type="GO" id="GO:0030246">
    <property type="term" value="F:carbohydrate binding"/>
    <property type="evidence" value="ECO:0007669"/>
    <property type="project" value="InterPro"/>
</dbReference>
<comment type="caution">
    <text evidence="4">The sequence shown here is derived from an EMBL/GenBank/DDBJ whole genome shotgun (WGS) entry which is preliminary data.</text>
</comment>
<dbReference type="Gene3D" id="2.60.40.1760">
    <property type="entry name" value="glycosyl hydrolase (family 31)"/>
    <property type="match status" value="1"/>
</dbReference>
<evidence type="ECO:0000313" key="4">
    <source>
        <dbReference type="EMBL" id="TQB77095.1"/>
    </source>
</evidence>
<dbReference type="STRING" id="5098.A0A507R827"/>
<keyword evidence="1" id="KW-0378">Hydrolase</keyword>
<sequence>MIPSFLLLVPLVGGMVINPRTSEQECPGYIASNVQESANSLTADLSLAGKPCNTYGTDLDNLKLLVEYQTDERLHVIIYDADEEVYQVPESVLPRPGNEGGSRETSALKFSYKTNPFSFSVSRDDEVLFDTSASNLIFQSQYLNLRTWLPDDPNLYGLGEQSDSLRLQTTN</sequence>
<dbReference type="EMBL" id="VIFY01000004">
    <property type="protein sequence ID" value="TQB77095.1"/>
    <property type="molecule type" value="Genomic_DNA"/>
</dbReference>
<accession>A0A507R827</accession>
<name>A0A507R827_MONPU</name>
<evidence type="ECO:0000256" key="1">
    <source>
        <dbReference type="ARBA" id="ARBA00022801"/>
    </source>
</evidence>
<dbReference type="OrthoDB" id="3816060at2759"/>
<dbReference type="PANTHER" id="PTHR22762:SF67">
    <property type="entry name" value="ALPHA_BETA-GLUCOSIDASE AGDC-RELATED"/>
    <property type="match status" value="1"/>
</dbReference>
<gene>
    <name evidence="4" type="ORF">MPDQ_005581</name>
</gene>
<dbReference type="AlphaFoldDB" id="A0A507R827"/>
<dbReference type="PANTHER" id="PTHR22762">
    <property type="entry name" value="ALPHA-GLUCOSIDASE"/>
    <property type="match status" value="1"/>
</dbReference>
<protein>
    <submittedName>
        <fullName evidence="4">Uncharacterized protein</fullName>
    </submittedName>
</protein>
<keyword evidence="3" id="KW-0326">Glycosidase</keyword>
<dbReference type="SUPFAM" id="SSF74650">
    <property type="entry name" value="Galactose mutarotase-like"/>
    <property type="match status" value="1"/>
</dbReference>
<dbReference type="Proteomes" id="UP000319663">
    <property type="component" value="Unassembled WGS sequence"/>
</dbReference>
<evidence type="ECO:0000256" key="2">
    <source>
        <dbReference type="ARBA" id="ARBA00023180"/>
    </source>
</evidence>
<dbReference type="GO" id="GO:0004553">
    <property type="term" value="F:hydrolase activity, hydrolyzing O-glycosyl compounds"/>
    <property type="evidence" value="ECO:0007669"/>
    <property type="project" value="TreeGrafter"/>
</dbReference>
<evidence type="ECO:0000313" key="5">
    <source>
        <dbReference type="Proteomes" id="UP000319663"/>
    </source>
</evidence>
<dbReference type="GO" id="GO:0005975">
    <property type="term" value="P:carbohydrate metabolic process"/>
    <property type="evidence" value="ECO:0007669"/>
    <property type="project" value="InterPro"/>
</dbReference>
<keyword evidence="5" id="KW-1185">Reference proteome</keyword>
<reference evidence="4 5" key="1">
    <citation type="submission" date="2019-06" db="EMBL/GenBank/DDBJ databases">
        <title>Wine fermentation using esterase from Monascus purpureus.</title>
        <authorList>
            <person name="Geng C."/>
            <person name="Zhang Y."/>
        </authorList>
    </citation>
    <scope>NUCLEOTIDE SEQUENCE [LARGE SCALE GENOMIC DNA]</scope>
    <source>
        <strain evidence="4">HQ1</strain>
    </source>
</reference>